<dbReference type="GeneID" id="115620351"/>
<dbReference type="GO" id="GO:0031410">
    <property type="term" value="C:cytoplasmic vesicle"/>
    <property type="evidence" value="ECO:0007669"/>
    <property type="project" value="UniProtKB-KW"/>
</dbReference>
<dbReference type="OrthoDB" id="435282at2759"/>
<keyword evidence="4 7" id="KW-0472">Membrane</keyword>
<feature type="transmembrane region" description="Helical" evidence="7">
    <location>
        <begin position="51"/>
        <end position="72"/>
    </location>
</feature>
<dbReference type="PANTHER" id="PTHR31792">
    <property type="entry name" value="VACUOLAR ATPASE ASSEMBLY INTEGRAL MEMBRANE PROTEIN VMA21"/>
    <property type="match status" value="1"/>
</dbReference>
<evidence type="ECO:0000256" key="2">
    <source>
        <dbReference type="ARBA" id="ARBA00022824"/>
    </source>
</evidence>
<dbReference type="RefSeq" id="XP_030369412.1">
    <property type="nucleotide sequence ID" value="XM_030513552.1"/>
</dbReference>
<evidence type="ECO:0000313" key="8">
    <source>
        <dbReference type="Proteomes" id="UP000504634"/>
    </source>
</evidence>
<dbReference type="Proteomes" id="UP000504634">
    <property type="component" value="Unplaced"/>
</dbReference>
<reference evidence="9" key="1">
    <citation type="submission" date="2025-08" db="UniProtKB">
        <authorList>
            <consortium name="RefSeq"/>
        </authorList>
    </citation>
    <scope>IDENTIFICATION</scope>
    <source>
        <strain evidence="9">11010-0011.00</strain>
        <tissue evidence="9">Whole body</tissue>
    </source>
</reference>
<evidence type="ECO:0000256" key="6">
    <source>
        <dbReference type="SAM" id="MobiDB-lite"/>
    </source>
</evidence>
<evidence type="ECO:0000256" key="7">
    <source>
        <dbReference type="SAM" id="Phobius"/>
    </source>
</evidence>
<accession>A0A6J2T3F0</accession>
<protein>
    <submittedName>
        <fullName evidence="9">Uncharacterized protein LOC115620351</fullName>
    </submittedName>
</protein>
<feature type="transmembrane region" description="Helical" evidence="7">
    <location>
        <begin position="92"/>
        <end position="110"/>
    </location>
</feature>
<keyword evidence="3 7" id="KW-1133">Transmembrane helix</keyword>
<dbReference type="Pfam" id="PF09446">
    <property type="entry name" value="VMA21"/>
    <property type="match status" value="1"/>
</dbReference>
<evidence type="ECO:0000256" key="5">
    <source>
        <dbReference type="ARBA" id="ARBA00023329"/>
    </source>
</evidence>
<keyword evidence="5" id="KW-0968">Cytoplasmic vesicle</keyword>
<feature type="region of interest" description="Disordered" evidence="6">
    <location>
        <begin position="1"/>
        <end position="44"/>
    </location>
</feature>
<dbReference type="GO" id="GO:0070072">
    <property type="term" value="P:vacuolar proton-transporting V-type ATPase complex assembly"/>
    <property type="evidence" value="ECO:0007669"/>
    <property type="project" value="InterPro"/>
</dbReference>
<proteinExistence type="predicted"/>
<sequence length="135" mass="15188">MGKKSKLNVSVKKERKDVVVQPVKVKPNEPEPESEPESEHSPQAEGNSLEVFLWLLAYSALMFSLPFLGFYGVRSWLEESYPQLSTFEINCYSVLTAVLVVNLIVAMYVVKAFREKEPGSGEHRLAVADGQKKDQ</sequence>
<dbReference type="InterPro" id="IPR019013">
    <property type="entry name" value="Vma21"/>
</dbReference>
<evidence type="ECO:0000256" key="1">
    <source>
        <dbReference type="ARBA" id="ARBA00022692"/>
    </source>
</evidence>
<evidence type="ECO:0000256" key="4">
    <source>
        <dbReference type="ARBA" id="ARBA00023136"/>
    </source>
</evidence>
<name>A0A6J2T3F0_DROLE</name>
<dbReference type="AlphaFoldDB" id="A0A6J2T3F0"/>
<evidence type="ECO:0000313" key="9">
    <source>
        <dbReference type="RefSeq" id="XP_030369412.1"/>
    </source>
</evidence>
<keyword evidence="1 7" id="KW-0812">Transmembrane</keyword>
<keyword evidence="2" id="KW-0256">Endoplasmic reticulum</keyword>
<gene>
    <name evidence="9" type="primary">LOC115620351</name>
</gene>
<keyword evidence="8" id="KW-1185">Reference proteome</keyword>
<dbReference type="PANTHER" id="PTHR31792:SF3">
    <property type="entry name" value="VACUOLAR ATPASE ASSEMBLY INTEGRAL MEMBRANE PROTEIN VMA21"/>
    <property type="match status" value="1"/>
</dbReference>
<organism evidence="8 9">
    <name type="scientific">Drosophila lebanonensis</name>
    <name type="common">Fruit fly</name>
    <name type="synonym">Scaptodrosophila lebanonensis</name>
    <dbReference type="NCBI Taxonomy" id="7225"/>
    <lineage>
        <taxon>Eukaryota</taxon>
        <taxon>Metazoa</taxon>
        <taxon>Ecdysozoa</taxon>
        <taxon>Arthropoda</taxon>
        <taxon>Hexapoda</taxon>
        <taxon>Insecta</taxon>
        <taxon>Pterygota</taxon>
        <taxon>Neoptera</taxon>
        <taxon>Endopterygota</taxon>
        <taxon>Diptera</taxon>
        <taxon>Brachycera</taxon>
        <taxon>Muscomorpha</taxon>
        <taxon>Ephydroidea</taxon>
        <taxon>Drosophilidae</taxon>
        <taxon>Scaptodrosophila</taxon>
    </lineage>
</organism>
<evidence type="ECO:0000256" key="3">
    <source>
        <dbReference type="ARBA" id="ARBA00022989"/>
    </source>
</evidence>
<dbReference type="GO" id="GO:0005789">
    <property type="term" value="C:endoplasmic reticulum membrane"/>
    <property type="evidence" value="ECO:0007669"/>
    <property type="project" value="TreeGrafter"/>
</dbReference>